<gene>
    <name evidence="1" type="ORF">C1645_732642</name>
</gene>
<name>A0A397TID1_9GLOM</name>
<evidence type="ECO:0000313" key="2">
    <source>
        <dbReference type="Proteomes" id="UP000265703"/>
    </source>
</evidence>
<reference evidence="1 2" key="1">
    <citation type="submission" date="2018-06" db="EMBL/GenBank/DDBJ databases">
        <title>Comparative genomics reveals the genomic features of Rhizophagus irregularis, R. cerebriforme, R. diaphanum and Gigaspora rosea, and their symbiotic lifestyle signature.</title>
        <authorList>
            <person name="Morin E."/>
            <person name="San Clemente H."/>
            <person name="Chen E.C.H."/>
            <person name="De La Providencia I."/>
            <person name="Hainaut M."/>
            <person name="Kuo A."/>
            <person name="Kohler A."/>
            <person name="Murat C."/>
            <person name="Tang N."/>
            <person name="Roy S."/>
            <person name="Loubradou J."/>
            <person name="Henrissat B."/>
            <person name="Grigoriev I.V."/>
            <person name="Corradi N."/>
            <person name="Roux C."/>
            <person name="Martin F.M."/>
        </authorList>
    </citation>
    <scope>NUCLEOTIDE SEQUENCE [LARGE SCALE GENOMIC DNA]</scope>
    <source>
        <strain evidence="1 2">DAOM 227022</strain>
    </source>
</reference>
<dbReference type="EMBL" id="QKYT01000033">
    <property type="protein sequence ID" value="RIA97139.1"/>
    <property type="molecule type" value="Genomic_DNA"/>
</dbReference>
<sequence length="106" mass="11878">MVSQFLVRYWKVGMISFFVKLIGSPSSSVWNGRENGSLCIRFDTGIRNSLSVFGLILESGNGLSVFDLILESENDLALGIRDWKHSALEIETFSSENRNGNICSWI</sequence>
<proteinExistence type="predicted"/>
<organism evidence="1 2">
    <name type="scientific">Glomus cerebriforme</name>
    <dbReference type="NCBI Taxonomy" id="658196"/>
    <lineage>
        <taxon>Eukaryota</taxon>
        <taxon>Fungi</taxon>
        <taxon>Fungi incertae sedis</taxon>
        <taxon>Mucoromycota</taxon>
        <taxon>Glomeromycotina</taxon>
        <taxon>Glomeromycetes</taxon>
        <taxon>Glomerales</taxon>
        <taxon>Glomeraceae</taxon>
        <taxon>Glomus</taxon>
    </lineage>
</organism>
<protein>
    <submittedName>
        <fullName evidence="1">Uncharacterized protein</fullName>
    </submittedName>
</protein>
<comment type="caution">
    <text evidence="1">The sequence shown here is derived from an EMBL/GenBank/DDBJ whole genome shotgun (WGS) entry which is preliminary data.</text>
</comment>
<accession>A0A397TID1</accession>
<dbReference type="AlphaFoldDB" id="A0A397TID1"/>
<dbReference type="Proteomes" id="UP000265703">
    <property type="component" value="Unassembled WGS sequence"/>
</dbReference>
<keyword evidence="2" id="KW-1185">Reference proteome</keyword>
<evidence type="ECO:0000313" key="1">
    <source>
        <dbReference type="EMBL" id="RIA97139.1"/>
    </source>
</evidence>